<evidence type="ECO:0000313" key="19">
    <source>
        <dbReference type="Proteomes" id="UP000215545"/>
    </source>
</evidence>
<feature type="modified residue" description="4-aspartylphosphate" evidence="12">
    <location>
        <position position="52"/>
    </location>
</feature>
<dbReference type="RefSeq" id="WP_045850665.1">
    <property type="nucleotide sequence ID" value="NZ_FTLX01000008.1"/>
</dbReference>
<dbReference type="EMBL" id="MWSK01000008">
    <property type="protein sequence ID" value="OXS75071.1"/>
    <property type="molecule type" value="Genomic_DNA"/>
</dbReference>
<keyword evidence="8" id="KW-0010">Activator</keyword>
<dbReference type="InterPro" id="IPR001867">
    <property type="entry name" value="OmpR/PhoB-type_DNA-bd"/>
</dbReference>
<keyword evidence="19" id="KW-1185">Reference proteome</keyword>
<dbReference type="FunFam" id="1.10.10.10:FF:000018">
    <property type="entry name" value="DNA-binding response regulator ResD"/>
    <property type="match status" value="1"/>
</dbReference>
<feature type="domain" description="Response regulatory" evidence="14">
    <location>
        <begin position="3"/>
        <end position="116"/>
    </location>
</feature>
<evidence type="ECO:0000256" key="3">
    <source>
        <dbReference type="ARBA" id="ARBA00022553"/>
    </source>
</evidence>
<dbReference type="STRING" id="1017273.SAMN05443094_10820"/>
<dbReference type="OrthoDB" id="9790442at2"/>
<dbReference type="AlphaFoldDB" id="A0A1N7AT16"/>
<comment type="subcellular location">
    <subcellularLocation>
        <location evidence="1">Cytoplasm</location>
    </subcellularLocation>
</comment>
<reference evidence="16" key="3">
    <citation type="submission" date="2017-03" db="EMBL/GenBank/DDBJ databases">
        <authorList>
            <person name="Dastager S.G."/>
            <person name="Neurgaonkar P.S."/>
            <person name="Dharne M.S."/>
        </authorList>
    </citation>
    <scope>NUCLEOTIDE SEQUENCE</scope>
    <source>
        <strain evidence="16">DSM 25145</strain>
    </source>
</reference>
<organism evidence="17 18">
    <name type="scientific">Domibacillus enclensis</name>
    <dbReference type="NCBI Taxonomy" id="1017273"/>
    <lineage>
        <taxon>Bacteria</taxon>
        <taxon>Bacillati</taxon>
        <taxon>Bacillota</taxon>
        <taxon>Bacilli</taxon>
        <taxon>Bacillales</taxon>
        <taxon>Bacillaceae</taxon>
        <taxon>Domibacillus</taxon>
    </lineage>
</organism>
<evidence type="ECO:0000256" key="10">
    <source>
        <dbReference type="ARBA" id="ARBA00037471"/>
    </source>
</evidence>
<keyword evidence="2" id="KW-0963">Cytoplasm</keyword>
<evidence type="ECO:0000256" key="5">
    <source>
        <dbReference type="ARBA" id="ARBA00023015"/>
    </source>
</evidence>
<dbReference type="Gene3D" id="3.40.50.2300">
    <property type="match status" value="1"/>
</dbReference>
<evidence type="ECO:0000259" key="15">
    <source>
        <dbReference type="PROSITE" id="PS51755"/>
    </source>
</evidence>
<feature type="DNA-binding region" description="OmpR/PhoB-type" evidence="13">
    <location>
        <begin position="125"/>
        <end position="223"/>
    </location>
</feature>
<dbReference type="InterPro" id="IPR039420">
    <property type="entry name" value="WalR-like"/>
</dbReference>
<evidence type="ECO:0000256" key="9">
    <source>
        <dbReference type="ARBA" id="ARBA00023163"/>
    </source>
</evidence>
<dbReference type="EMBL" id="FTLX01000008">
    <property type="protein sequence ID" value="SIR42204.1"/>
    <property type="molecule type" value="Genomic_DNA"/>
</dbReference>
<reference evidence="17 18" key="1">
    <citation type="submission" date="2017-01" db="EMBL/GenBank/DDBJ databases">
        <authorList>
            <person name="Mah S.A."/>
            <person name="Swanson W.J."/>
            <person name="Moy G.W."/>
            <person name="Vacquier V.D."/>
        </authorList>
    </citation>
    <scope>NUCLEOTIDE SEQUENCE [LARGE SCALE GENOMIC DNA]</scope>
    <source>
        <strain evidence="17 18">NIO-1016</strain>
    </source>
</reference>
<dbReference type="GO" id="GO:0000156">
    <property type="term" value="F:phosphorelay response regulator activity"/>
    <property type="evidence" value="ECO:0007669"/>
    <property type="project" value="TreeGrafter"/>
</dbReference>
<dbReference type="GO" id="GO:0000976">
    <property type="term" value="F:transcription cis-regulatory region binding"/>
    <property type="evidence" value="ECO:0007669"/>
    <property type="project" value="TreeGrafter"/>
</dbReference>
<dbReference type="CDD" id="cd00383">
    <property type="entry name" value="trans_reg_C"/>
    <property type="match status" value="1"/>
</dbReference>
<keyword evidence="6" id="KW-0843">Virulence</keyword>
<sequence>MTTILLVDDDIHLLELTAIQLSSEGFSVLKAKNGIEALDLLRHSRCDLAVVDVMMPFMDGYELTSEIRKQHGLPVILLTAKSQFEDKEKGFLAGTDDYVAKPFEPKELIYRIKAVLRRYQHSPAEEAVKIGQIIVDKRNYEVHIQDKTILLPLKEFELLYFLASHPKQVFSREQLIEHIWGVDYEGDERTVDVHIKRLRERFSDLTNDFSIKTVRGIGYSLEAAST</sequence>
<evidence type="ECO:0000259" key="14">
    <source>
        <dbReference type="PROSITE" id="PS50110"/>
    </source>
</evidence>
<dbReference type="SMART" id="SM00862">
    <property type="entry name" value="Trans_reg_C"/>
    <property type="match status" value="1"/>
</dbReference>
<evidence type="ECO:0000313" key="16">
    <source>
        <dbReference type="EMBL" id="OXS75071.1"/>
    </source>
</evidence>
<protein>
    <recommendedName>
        <fullName evidence="11">Heme response regulator HssR</fullName>
    </recommendedName>
</protein>
<dbReference type="PANTHER" id="PTHR48111">
    <property type="entry name" value="REGULATOR OF RPOS"/>
    <property type="match status" value="1"/>
</dbReference>
<evidence type="ECO:0000256" key="12">
    <source>
        <dbReference type="PROSITE-ProRule" id="PRU00169"/>
    </source>
</evidence>
<keyword evidence="4" id="KW-0902">Two-component regulatory system</keyword>
<evidence type="ECO:0000256" key="1">
    <source>
        <dbReference type="ARBA" id="ARBA00004496"/>
    </source>
</evidence>
<dbReference type="InterPro" id="IPR011006">
    <property type="entry name" value="CheY-like_superfamily"/>
</dbReference>
<keyword evidence="5" id="KW-0805">Transcription regulation</keyword>
<proteinExistence type="predicted"/>
<dbReference type="GO" id="GO:0005829">
    <property type="term" value="C:cytosol"/>
    <property type="evidence" value="ECO:0007669"/>
    <property type="project" value="TreeGrafter"/>
</dbReference>
<dbReference type="GO" id="GO:0032993">
    <property type="term" value="C:protein-DNA complex"/>
    <property type="evidence" value="ECO:0007669"/>
    <property type="project" value="TreeGrafter"/>
</dbReference>
<dbReference type="Proteomes" id="UP000215545">
    <property type="component" value="Unassembled WGS sequence"/>
</dbReference>
<keyword evidence="9" id="KW-0804">Transcription</keyword>
<name>A0A1N7AT16_9BACI</name>
<dbReference type="PROSITE" id="PS50110">
    <property type="entry name" value="RESPONSE_REGULATORY"/>
    <property type="match status" value="1"/>
</dbReference>
<dbReference type="Proteomes" id="UP000186385">
    <property type="component" value="Unassembled WGS sequence"/>
</dbReference>
<reference evidence="19" key="2">
    <citation type="submission" date="2017-03" db="EMBL/GenBank/DDBJ databases">
        <title>Bacillus sp. V-88(T) DSM27956, whole genome shotgun sequencing project.</title>
        <authorList>
            <person name="Dastager S.G."/>
            <person name="Neurgaonkar P.S."/>
            <person name="Dharne M.S."/>
        </authorList>
    </citation>
    <scope>NUCLEOTIDE SEQUENCE [LARGE SCALE GENOMIC DNA]</scope>
    <source>
        <strain evidence="19">DSM 25145</strain>
    </source>
</reference>
<evidence type="ECO:0000256" key="2">
    <source>
        <dbReference type="ARBA" id="ARBA00022490"/>
    </source>
</evidence>
<evidence type="ECO:0000313" key="17">
    <source>
        <dbReference type="EMBL" id="SIR42204.1"/>
    </source>
</evidence>
<evidence type="ECO:0000256" key="6">
    <source>
        <dbReference type="ARBA" id="ARBA00023026"/>
    </source>
</evidence>
<dbReference type="Pfam" id="PF00486">
    <property type="entry name" value="Trans_reg_C"/>
    <property type="match status" value="1"/>
</dbReference>
<dbReference type="GO" id="GO:0006355">
    <property type="term" value="P:regulation of DNA-templated transcription"/>
    <property type="evidence" value="ECO:0007669"/>
    <property type="project" value="InterPro"/>
</dbReference>
<dbReference type="Gene3D" id="1.10.10.10">
    <property type="entry name" value="Winged helix-like DNA-binding domain superfamily/Winged helix DNA-binding domain"/>
    <property type="match status" value="1"/>
</dbReference>
<comment type="function">
    <text evidence="10">Member of the two-component regulatory system HssS/HssR involved in intracellular heme homeostasis and tempering of staphylococcal virulence. Phosphorylated HssR binds to a direct repeat sequence within hrtAB promoter and activates the expression of hrtAB, an efflux pump, in response to extracellular heme, hemin, hemoglobin or blood.</text>
</comment>
<accession>A0A1N7AT16</accession>
<dbReference type="SUPFAM" id="SSF52172">
    <property type="entry name" value="CheY-like"/>
    <property type="match status" value="1"/>
</dbReference>
<dbReference type="Pfam" id="PF00072">
    <property type="entry name" value="Response_reg"/>
    <property type="match status" value="1"/>
</dbReference>
<evidence type="ECO:0000313" key="18">
    <source>
        <dbReference type="Proteomes" id="UP000186385"/>
    </source>
</evidence>
<feature type="domain" description="OmpR/PhoB-type" evidence="15">
    <location>
        <begin position="125"/>
        <end position="223"/>
    </location>
</feature>
<evidence type="ECO:0000256" key="7">
    <source>
        <dbReference type="ARBA" id="ARBA00023125"/>
    </source>
</evidence>
<evidence type="ECO:0000256" key="13">
    <source>
        <dbReference type="PROSITE-ProRule" id="PRU01091"/>
    </source>
</evidence>
<dbReference type="PANTHER" id="PTHR48111:SF49">
    <property type="entry name" value="HEME RESPONSE REGULATOR HSSR"/>
    <property type="match status" value="1"/>
</dbReference>
<keyword evidence="3 12" id="KW-0597">Phosphoprotein</keyword>
<dbReference type="InterPro" id="IPR036388">
    <property type="entry name" value="WH-like_DNA-bd_sf"/>
</dbReference>
<evidence type="ECO:0000256" key="4">
    <source>
        <dbReference type="ARBA" id="ARBA00023012"/>
    </source>
</evidence>
<dbReference type="PROSITE" id="PS51755">
    <property type="entry name" value="OMPR_PHOB"/>
    <property type="match status" value="1"/>
</dbReference>
<dbReference type="InterPro" id="IPR001789">
    <property type="entry name" value="Sig_transdc_resp-reg_receiver"/>
</dbReference>
<gene>
    <name evidence="16" type="ORF">B1B05_15155</name>
    <name evidence="17" type="ORF">SAMN05443094_10820</name>
</gene>
<keyword evidence="7 13" id="KW-0238">DNA-binding</keyword>
<evidence type="ECO:0000256" key="11">
    <source>
        <dbReference type="ARBA" id="ARBA00039976"/>
    </source>
</evidence>
<evidence type="ECO:0000256" key="8">
    <source>
        <dbReference type="ARBA" id="ARBA00023159"/>
    </source>
</evidence>
<dbReference type="SMART" id="SM00448">
    <property type="entry name" value="REC"/>
    <property type="match status" value="1"/>
</dbReference>